<reference evidence="2" key="2">
    <citation type="journal article" date="2024" name="Plant">
        <title>Genomic evolution and insights into agronomic trait innovations of Sesamum species.</title>
        <authorList>
            <person name="Miao H."/>
            <person name="Wang L."/>
            <person name="Qu L."/>
            <person name="Liu H."/>
            <person name="Sun Y."/>
            <person name="Le M."/>
            <person name="Wang Q."/>
            <person name="Wei S."/>
            <person name="Zheng Y."/>
            <person name="Lin W."/>
            <person name="Duan Y."/>
            <person name="Cao H."/>
            <person name="Xiong S."/>
            <person name="Wang X."/>
            <person name="Wei L."/>
            <person name="Li C."/>
            <person name="Ma Q."/>
            <person name="Ju M."/>
            <person name="Zhao R."/>
            <person name="Li G."/>
            <person name="Mu C."/>
            <person name="Tian Q."/>
            <person name="Mei H."/>
            <person name="Zhang T."/>
            <person name="Gao T."/>
            <person name="Zhang H."/>
        </authorList>
    </citation>
    <scope>NUCLEOTIDE SEQUENCE</scope>
    <source>
        <strain evidence="2">G02</strain>
    </source>
</reference>
<sequence>MRRKQNTILWLKDKGGVWRNDELQLQEILMSYFKGIFSSRGPSSDALEAALNTVHPKVTPEMNEQLVQPFTAAEVRIALFSMSPFKSPDPNGGYETDGVGRNSDQSGSPSDIPFVVRRLHYHLRKSYRGGNADTFSVLDTYATASGQQINLEKSSIVISRNINEEQQRRLAALLGLQVTFKHEKISWFISCSGKVTK</sequence>
<accession>A0AAW2QJ33</accession>
<evidence type="ECO:0000313" key="2">
    <source>
        <dbReference type="EMBL" id="KAL0367755.1"/>
    </source>
</evidence>
<comment type="caution">
    <text evidence="2">The sequence shown here is derived from an EMBL/GenBank/DDBJ whole genome shotgun (WGS) entry which is preliminary data.</text>
</comment>
<gene>
    <name evidence="2" type="ORF">Sradi_3665600</name>
</gene>
<organism evidence="2">
    <name type="scientific">Sesamum radiatum</name>
    <name type="common">Black benniseed</name>
    <dbReference type="NCBI Taxonomy" id="300843"/>
    <lineage>
        <taxon>Eukaryota</taxon>
        <taxon>Viridiplantae</taxon>
        <taxon>Streptophyta</taxon>
        <taxon>Embryophyta</taxon>
        <taxon>Tracheophyta</taxon>
        <taxon>Spermatophyta</taxon>
        <taxon>Magnoliopsida</taxon>
        <taxon>eudicotyledons</taxon>
        <taxon>Gunneridae</taxon>
        <taxon>Pentapetalae</taxon>
        <taxon>asterids</taxon>
        <taxon>lamiids</taxon>
        <taxon>Lamiales</taxon>
        <taxon>Pedaliaceae</taxon>
        <taxon>Sesamum</taxon>
    </lineage>
</organism>
<reference evidence="2" key="1">
    <citation type="submission" date="2020-06" db="EMBL/GenBank/DDBJ databases">
        <authorList>
            <person name="Li T."/>
            <person name="Hu X."/>
            <person name="Zhang T."/>
            <person name="Song X."/>
            <person name="Zhang H."/>
            <person name="Dai N."/>
            <person name="Sheng W."/>
            <person name="Hou X."/>
            <person name="Wei L."/>
        </authorList>
    </citation>
    <scope>NUCLEOTIDE SEQUENCE</scope>
    <source>
        <strain evidence="2">G02</strain>
        <tissue evidence="2">Leaf</tissue>
    </source>
</reference>
<name>A0AAW2QJ33_SESRA</name>
<feature type="region of interest" description="Disordered" evidence="1">
    <location>
        <begin position="86"/>
        <end position="109"/>
    </location>
</feature>
<dbReference type="AlphaFoldDB" id="A0AAW2QJ33"/>
<proteinExistence type="predicted"/>
<evidence type="ECO:0000256" key="1">
    <source>
        <dbReference type="SAM" id="MobiDB-lite"/>
    </source>
</evidence>
<dbReference type="EMBL" id="JACGWJ010000015">
    <property type="protein sequence ID" value="KAL0367755.1"/>
    <property type="molecule type" value="Genomic_DNA"/>
</dbReference>
<protein>
    <submittedName>
        <fullName evidence="2">Uncharacterized protein</fullName>
    </submittedName>
</protein>